<protein>
    <submittedName>
        <fullName evidence="1">Uncharacterized protein</fullName>
    </submittedName>
</protein>
<name>A0AAQ4FI13_AMBAM</name>
<organism evidence="1 2">
    <name type="scientific">Amblyomma americanum</name>
    <name type="common">Lone star tick</name>
    <dbReference type="NCBI Taxonomy" id="6943"/>
    <lineage>
        <taxon>Eukaryota</taxon>
        <taxon>Metazoa</taxon>
        <taxon>Ecdysozoa</taxon>
        <taxon>Arthropoda</taxon>
        <taxon>Chelicerata</taxon>
        <taxon>Arachnida</taxon>
        <taxon>Acari</taxon>
        <taxon>Parasitiformes</taxon>
        <taxon>Ixodida</taxon>
        <taxon>Ixodoidea</taxon>
        <taxon>Ixodidae</taxon>
        <taxon>Amblyomminae</taxon>
        <taxon>Amblyomma</taxon>
    </lineage>
</organism>
<dbReference type="Proteomes" id="UP001321473">
    <property type="component" value="Unassembled WGS sequence"/>
</dbReference>
<keyword evidence="2" id="KW-1185">Reference proteome</keyword>
<sequence length="71" mass="8079">MQTAIFARLDLIWLAARCKYGHVTEVLAEEKGRRSEAGYATQTRKKPETFMLVGDPSMRPSHPVEMLCAHF</sequence>
<evidence type="ECO:0000313" key="1">
    <source>
        <dbReference type="EMBL" id="KAK8786433.1"/>
    </source>
</evidence>
<evidence type="ECO:0000313" key="2">
    <source>
        <dbReference type="Proteomes" id="UP001321473"/>
    </source>
</evidence>
<dbReference type="EMBL" id="JARKHS020002757">
    <property type="protein sequence ID" value="KAK8786433.1"/>
    <property type="molecule type" value="Genomic_DNA"/>
</dbReference>
<proteinExistence type="predicted"/>
<reference evidence="1 2" key="1">
    <citation type="journal article" date="2023" name="Arcadia Sci">
        <title>De novo assembly of a long-read Amblyomma americanum tick genome.</title>
        <authorList>
            <person name="Chou S."/>
            <person name="Poskanzer K.E."/>
            <person name="Rollins M."/>
            <person name="Thuy-Boun P.S."/>
        </authorList>
    </citation>
    <scope>NUCLEOTIDE SEQUENCE [LARGE SCALE GENOMIC DNA]</scope>
    <source>
        <strain evidence="1">F_SG_1</strain>
        <tissue evidence="1">Salivary glands</tissue>
    </source>
</reference>
<gene>
    <name evidence="1" type="ORF">V5799_023793</name>
</gene>
<accession>A0AAQ4FI13</accession>
<comment type="caution">
    <text evidence="1">The sequence shown here is derived from an EMBL/GenBank/DDBJ whole genome shotgun (WGS) entry which is preliminary data.</text>
</comment>
<dbReference type="AlphaFoldDB" id="A0AAQ4FI13"/>